<dbReference type="InterPro" id="IPR036390">
    <property type="entry name" value="WH_DNA-bd_sf"/>
</dbReference>
<name>A0ABY8FXZ3_9ACTO</name>
<evidence type="ECO:0000313" key="5">
    <source>
        <dbReference type="EMBL" id="WFM83376.1"/>
    </source>
</evidence>
<accession>A0ABY8FXZ3</accession>
<dbReference type="InterPro" id="IPR036388">
    <property type="entry name" value="WH-like_DNA-bd_sf"/>
</dbReference>
<evidence type="ECO:0000256" key="2">
    <source>
        <dbReference type="ARBA" id="ARBA00023125"/>
    </source>
</evidence>
<dbReference type="PANTHER" id="PTHR38445:SF9">
    <property type="entry name" value="HTH-TYPE TRANSCRIPTIONAL REPRESSOR YTRA"/>
    <property type="match status" value="1"/>
</dbReference>
<dbReference type="InterPro" id="IPR000524">
    <property type="entry name" value="Tscrpt_reg_HTH_GntR"/>
</dbReference>
<feature type="domain" description="HTH gntR-type" evidence="4">
    <location>
        <begin position="7"/>
        <end position="75"/>
    </location>
</feature>
<gene>
    <name evidence="5" type="ORF">P7079_08310</name>
</gene>
<evidence type="ECO:0000259" key="4">
    <source>
        <dbReference type="PROSITE" id="PS50949"/>
    </source>
</evidence>
<dbReference type="Gene3D" id="1.10.10.10">
    <property type="entry name" value="Winged helix-like DNA-binding domain superfamily/Winged helix DNA-binding domain"/>
    <property type="match status" value="1"/>
</dbReference>
<keyword evidence="6" id="KW-1185">Reference proteome</keyword>
<protein>
    <submittedName>
        <fullName evidence="5">GntR family transcriptional regulator</fullName>
    </submittedName>
</protein>
<dbReference type="RefSeq" id="WP_278012771.1">
    <property type="nucleotide sequence ID" value="NZ_CP121208.1"/>
</dbReference>
<keyword evidence="2" id="KW-0238">DNA-binding</keyword>
<dbReference type="Proteomes" id="UP001215216">
    <property type="component" value="Chromosome"/>
</dbReference>
<reference evidence="5 6" key="1">
    <citation type="submission" date="2023-03" db="EMBL/GenBank/DDBJ databases">
        <title>Complete genome of Arcanobacterium canis strain DSM 25104 isolated in 2010 from a canine otitis externa in Germany.</title>
        <authorList>
            <person name="Borowiak M."/>
            <person name="Kreitlow A."/>
            <person name="Malorny B."/>
            <person name="Laemmler C."/>
            <person name="Prenger-Berninghoff E."/>
            <person name="Ploetz M."/>
            <person name="Abdulmawjood A."/>
        </authorList>
    </citation>
    <scope>NUCLEOTIDE SEQUENCE [LARGE SCALE GENOMIC DNA]</scope>
    <source>
        <strain evidence="5 6">DSM 25104</strain>
    </source>
</reference>
<dbReference type="SUPFAM" id="SSF46785">
    <property type="entry name" value="Winged helix' DNA-binding domain"/>
    <property type="match status" value="1"/>
</dbReference>
<dbReference type="CDD" id="cd07377">
    <property type="entry name" value="WHTH_GntR"/>
    <property type="match status" value="1"/>
</dbReference>
<sequence length="120" mass="13402">MSFDDSRPIWVQLAENFGQKIISGQWKPGTKIPSVRELALAEGANPNTIQRALGKLDDEALTVTERAHGRFVTTDVDIINRARRHAAQTQTDKHVAALRGLGLSLDVAWELLQQRWDTSD</sequence>
<keyword evidence="3" id="KW-0804">Transcription</keyword>
<keyword evidence="1" id="KW-0805">Transcription regulation</keyword>
<dbReference type="EMBL" id="CP121208">
    <property type="protein sequence ID" value="WFM83376.1"/>
    <property type="molecule type" value="Genomic_DNA"/>
</dbReference>
<evidence type="ECO:0000256" key="3">
    <source>
        <dbReference type="ARBA" id="ARBA00023163"/>
    </source>
</evidence>
<dbReference type="PROSITE" id="PS50949">
    <property type="entry name" value="HTH_GNTR"/>
    <property type="match status" value="1"/>
</dbReference>
<evidence type="ECO:0000256" key="1">
    <source>
        <dbReference type="ARBA" id="ARBA00023015"/>
    </source>
</evidence>
<dbReference type="Pfam" id="PF00392">
    <property type="entry name" value="GntR"/>
    <property type="match status" value="1"/>
</dbReference>
<evidence type="ECO:0000313" key="6">
    <source>
        <dbReference type="Proteomes" id="UP001215216"/>
    </source>
</evidence>
<proteinExistence type="predicted"/>
<dbReference type="SMART" id="SM00345">
    <property type="entry name" value="HTH_GNTR"/>
    <property type="match status" value="1"/>
</dbReference>
<organism evidence="5 6">
    <name type="scientific">Arcanobacterium canis</name>
    <dbReference type="NCBI Taxonomy" id="999183"/>
    <lineage>
        <taxon>Bacteria</taxon>
        <taxon>Bacillati</taxon>
        <taxon>Actinomycetota</taxon>
        <taxon>Actinomycetes</taxon>
        <taxon>Actinomycetales</taxon>
        <taxon>Actinomycetaceae</taxon>
        <taxon>Arcanobacterium</taxon>
    </lineage>
</organism>
<dbReference type="PANTHER" id="PTHR38445">
    <property type="entry name" value="HTH-TYPE TRANSCRIPTIONAL REPRESSOR YTRA"/>
    <property type="match status" value="1"/>
</dbReference>